<proteinExistence type="predicted"/>
<name>A0ABN0ZET1_9ACTN</name>
<dbReference type="Proteomes" id="UP001499895">
    <property type="component" value="Unassembled WGS sequence"/>
</dbReference>
<comment type="caution">
    <text evidence="2">The sequence shown here is derived from an EMBL/GenBank/DDBJ whole genome shotgun (WGS) entry which is preliminary data.</text>
</comment>
<accession>A0ABN0ZET1</accession>
<sequence length="210" mass="22504">MQPVLEIYAPDDFDLWPVAELQPYDFLPLSGALGPAEVGTAIMRIADCNNVDAEDDAEDDNSPPPPADPIDSFLHGLLTMDDLFAAGGLRVTDTTTGTTFLPGCCNGLEERHDWLEVLDGDGRASFGHDPSPLAERLGDTVRLTVDAEQDDSPVIELPLAELRRLLGAAERDLADFLHLAADWAAQHLPDHAASVTAALARALVLPGHHS</sequence>
<feature type="region of interest" description="Disordered" evidence="1">
    <location>
        <begin position="53"/>
        <end position="72"/>
    </location>
</feature>
<evidence type="ECO:0000313" key="3">
    <source>
        <dbReference type="Proteomes" id="UP001499895"/>
    </source>
</evidence>
<organism evidence="2 3">
    <name type="scientific">Streptomyces stramineus</name>
    <dbReference type="NCBI Taxonomy" id="173861"/>
    <lineage>
        <taxon>Bacteria</taxon>
        <taxon>Bacillati</taxon>
        <taxon>Actinomycetota</taxon>
        <taxon>Actinomycetes</taxon>
        <taxon>Kitasatosporales</taxon>
        <taxon>Streptomycetaceae</taxon>
        <taxon>Streptomyces</taxon>
    </lineage>
</organism>
<dbReference type="EMBL" id="BAAAHB010000002">
    <property type="protein sequence ID" value="GAA0445015.1"/>
    <property type="molecule type" value="Genomic_DNA"/>
</dbReference>
<keyword evidence="3" id="KW-1185">Reference proteome</keyword>
<protein>
    <submittedName>
        <fullName evidence="2">Uncharacterized protein</fullName>
    </submittedName>
</protein>
<evidence type="ECO:0000256" key="1">
    <source>
        <dbReference type="SAM" id="MobiDB-lite"/>
    </source>
</evidence>
<evidence type="ECO:0000313" key="2">
    <source>
        <dbReference type="EMBL" id="GAA0445015.1"/>
    </source>
</evidence>
<reference evidence="2 3" key="1">
    <citation type="journal article" date="2019" name="Int. J. Syst. Evol. Microbiol.">
        <title>The Global Catalogue of Microorganisms (GCM) 10K type strain sequencing project: providing services to taxonomists for standard genome sequencing and annotation.</title>
        <authorList>
            <consortium name="The Broad Institute Genomics Platform"/>
            <consortium name="The Broad Institute Genome Sequencing Center for Infectious Disease"/>
            <person name="Wu L."/>
            <person name="Ma J."/>
        </authorList>
    </citation>
    <scope>NUCLEOTIDE SEQUENCE [LARGE SCALE GENOMIC DNA]</scope>
    <source>
        <strain evidence="2 3">JCM 10649</strain>
    </source>
</reference>
<gene>
    <name evidence="2" type="ORF">GCM10009544_04740</name>
</gene>